<organism evidence="2 3">
    <name type="scientific">Armillaria borealis</name>
    <dbReference type="NCBI Taxonomy" id="47425"/>
    <lineage>
        <taxon>Eukaryota</taxon>
        <taxon>Fungi</taxon>
        <taxon>Dikarya</taxon>
        <taxon>Basidiomycota</taxon>
        <taxon>Agaricomycotina</taxon>
        <taxon>Agaricomycetes</taxon>
        <taxon>Agaricomycetidae</taxon>
        <taxon>Agaricales</taxon>
        <taxon>Marasmiineae</taxon>
        <taxon>Physalacriaceae</taxon>
        <taxon>Armillaria</taxon>
    </lineage>
</organism>
<proteinExistence type="predicted"/>
<feature type="signal peptide" evidence="1">
    <location>
        <begin position="1"/>
        <end position="35"/>
    </location>
</feature>
<dbReference type="AlphaFoldDB" id="A0AA39MCF5"/>
<evidence type="ECO:0000313" key="2">
    <source>
        <dbReference type="EMBL" id="KAK0429676.1"/>
    </source>
</evidence>
<name>A0AA39MCF5_9AGAR</name>
<reference evidence="2" key="1">
    <citation type="submission" date="2023-06" db="EMBL/GenBank/DDBJ databases">
        <authorList>
            <consortium name="Lawrence Berkeley National Laboratory"/>
            <person name="Ahrendt S."/>
            <person name="Sahu N."/>
            <person name="Indic B."/>
            <person name="Wong-Bajracharya J."/>
            <person name="Merenyi Z."/>
            <person name="Ke H.-M."/>
            <person name="Monk M."/>
            <person name="Kocsube S."/>
            <person name="Drula E."/>
            <person name="Lipzen A."/>
            <person name="Balint B."/>
            <person name="Henrissat B."/>
            <person name="Andreopoulos B."/>
            <person name="Martin F.M."/>
            <person name="Harder C.B."/>
            <person name="Rigling D."/>
            <person name="Ford K.L."/>
            <person name="Foster G.D."/>
            <person name="Pangilinan J."/>
            <person name="Papanicolaou A."/>
            <person name="Barry K."/>
            <person name="LaButti K."/>
            <person name="Viragh M."/>
            <person name="Koriabine M."/>
            <person name="Yan M."/>
            <person name="Riley R."/>
            <person name="Champramary S."/>
            <person name="Plett K.L."/>
            <person name="Tsai I.J."/>
            <person name="Slot J."/>
            <person name="Sipos G."/>
            <person name="Plett J."/>
            <person name="Nagy L.G."/>
            <person name="Grigoriev I.V."/>
        </authorList>
    </citation>
    <scope>NUCLEOTIDE SEQUENCE</scope>
    <source>
        <strain evidence="2">FPL87.14</strain>
    </source>
</reference>
<gene>
    <name evidence="2" type="ORF">EV421DRAFT_1864891</name>
</gene>
<evidence type="ECO:0000313" key="3">
    <source>
        <dbReference type="Proteomes" id="UP001175226"/>
    </source>
</evidence>
<dbReference type="Proteomes" id="UP001175226">
    <property type="component" value="Unassembled WGS sequence"/>
</dbReference>
<keyword evidence="1" id="KW-0732">Signal</keyword>
<feature type="chain" id="PRO_5041468954" description="Secreted protein" evidence="1">
    <location>
        <begin position="36"/>
        <end position="72"/>
    </location>
</feature>
<protein>
    <recommendedName>
        <fullName evidence="4">Secreted protein</fullName>
    </recommendedName>
</protein>
<dbReference type="EMBL" id="JAUEPT010000221">
    <property type="protein sequence ID" value="KAK0429676.1"/>
    <property type="molecule type" value="Genomic_DNA"/>
</dbReference>
<keyword evidence="3" id="KW-1185">Reference proteome</keyword>
<sequence length="72" mass="8189">MAFNLDSIAPSIMEARACPWTLWMFFALLADVCETCDKNACERLSPTLTSNIRLSLWRAEDQSVNSHKVYCC</sequence>
<comment type="caution">
    <text evidence="2">The sequence shown here is derived from an EMBL/GenBank/DDBJ whole genome shotgun (WGS) entry which is preliminary data.</text>
</comment>
<accession>A0AA39MCF5</accession>
<evidence type="ECO:0008006" key="4">
    <source>
        <dbReference type="Google" id="ProtNLM"/>
    </source>
</evidence>
<evidence type="ECO:0000256" key="1">
    <source>
        <dbReference type="SAM" id="SignalP"/>
    </source>
</evidence>